<feature type="non-terminal residue" evidence="1">
    <location>
        <position position="51"/>
    </location>
</feature>
<name>A0ABQ9WFD4_SAGOE</name>
<keyword evidence="2" id="KW-1185">Reference proteome</keyword>
<comment type="caution">
    <text evidence="1">The sequence shown here is derived from an EMBL/GenBank/DDBJ whole genome shotgun (WGS) entry which is preliminary data.</text>
</comment>
<dbReference type="Proteomes" id="UP001266305">
    <property type="component" value="Unassembled WGS sequence"/>
</dbReference>
<dbReference type="InterPro" id="IPR027482">
    <property type="entry name" value="Sec1-like_dom2"/>
</dbReference>
<dbReference type="Gene3D" id="3.40.50.1910">
    <property type="match status" value="1"/>
</dbReference>
<accession>A0ABQ9WFD4</accession>
<gene>
    <name evidence="1" type="primary">STXBP1</name>
    <name evidence="1" type="ORF">P7K49_001734</name>
</gene>
<dbReference type="EMBL" id="JASSZA010000001">
    <property type="protein sequence ID" value="KAK2120348.1"/>
    <property type="molecule type" value="Genomic_DNA"/>
</dbReference>
<organism evidence="1 2">
    <name type="scientific">Saguinus oedipus</name>
    <name type="common">Cotton-top tamarin</name>
    <name type="synonym">Oedipomidas oedipus</name>
    <dbReference type="NCBI Taxonomy" id="9490"/>
    <lineage>
        <taxon>Eukaryota</taxon>
        <taxon>Metazoa</taxon>
        <taxon>Chordata</taxon>
        <taxon>Craniata</taxon>
        <taxon>Vertebrata</taxon>
        <taxon>Euteleostomi</taxon>
        <taxon>Mammalia</taxon>
        <taxon>Eutheria</taxon>
        <taxon>Euarchontoglires</taxon>
        <taxon>Primates</taxon>
        <taxon>Haplorrhini</taxon>
        <taxon>Platyrrhini</taxon>
        <taxon>Cebidae</taxon>
        <taxon>Callitrichinae</taxon>
        <taxon>Saguinus</taxon>
    </lineage>
</organism>
<evidence type="ECO:0000313" key="1">
    <source>
        <dbReference type="EMBL" id="KAK2120348.1"/>
    </source>
</evidence>
<feature type="non-terminal residue" evidence="1">
    <location>
        <position position="1"/>
    </location>
</feature>
<dbReference type="SUPFAM" id="SSF56815">
    <property type="entry name" value="Sec1/munc18-like (SM) proteins"/>
    <property type="match status" value="1"/>
</dbReference>
<proteinExistence type="predicted"/>
<sequence>ARYGHWHKNKAPGEYRSGPRLIIFILGGVSLNEMRCAYEVTQANGKWEVLI</sequence>
<evidence type="ECO:0000313" key="2">
    <source>
        <dbReference type="Proteomes" id="UP001266305"/>
    </source>
</evidence>
<protein>
    <submittedName>
        <fullName evidence="1">Syntaxin-binding protein 1</fullName>
    </submittedName>
</protein>
<dbReference type="InterPro" id="IPR036045">
    <property type="entry name" value="Sec1-like_sf"/>
</dbReference>
<reference evidence="1 2" key="1">
    <citation type="submission" date="2023-05" db="EMBL/GenBank/DDBJ databases">
        <title>B98-5 Cell Line De Novo Hybrid Assembly: An Optical Mapping Approach.</title>
        <authorList>
            <person name="Kananen K."/>
            <person name="Auerbach J.A."/>
            <person name="Kautto E."/>
            <person name="Blachly J.S."/>
        </authorList>
    </citation>
    <scope>NUCLEOTIDE SEQUENCE [LARGE SCALE GENOMIC DNA]</scope>
    <source>
        <strain evidence="1">B95-8</strain>
        <tissue evidence="1">Cell line</tissue>
    </source>
</reference>